<dbReference type="Proteomes" id="UP001150603">
    <property type="component" value="Unassembled WGS sequence"/>
</dbReference>
<keyword evidence="2" id="KW-1185">Reference proteome</keyword>
<dbReference type="EMBL" id="JANBPW010003354">
    <property type="protein sequence ID" value="KAJ1937906.1"/>
    <property type="molecule type" value="Genomic_DNA"/>
</dbReference>
<proteinExistence type="predicted"/>
<evidence type="ECO:0000313" key="2">
    <source>
        <dbReference type="Proteomes" id="UP001150603"/>
    </source>
</evidence>
<organism evidence="1 2">
    <name type="scientific">Linderina macrospora</name>
    <dbReference type="NCBI Taxonomy" id="4868"/>
    <lineage>
        <taxon>Eukaryota</taxon>
        <taxon>Fungi</taxon>
        <taxon>Fungi incertae sedis</taxon>
        <taxon>Zoopagomycota</taxon>
        <taxon>Kickxellomycotina</taxon>
        <taxon>Kickxellomycetes</taxon>
        <taxon>Kickxellales</taxon>
        <taxon>Kickxellaceae</taxon>
        <taxon>Linderina</taxon>
    </lineage>
</organism>
<name>A0ACC1J578_9FUNG</name>
<feature type="non-terminal residue" evidence="1">
    <location>
        <position position="1"/>
    </location>
</feature>
<protein>
    <submittedName>
        <fullName evidence="1">Uncharacterized protein</fullName>
    </submittedName>
</protein>
<comment type="caution">
    <text evidence="1">The sequence shown here is derived from an EMBL/GenBank/DDBJ whole genome shotgun (WGS) entry which is preliminary data.</text>
</comment>
<reference evidence="1" key="1">
    <citation type="submission" date="2022-07" db="EMBL/GenBank/DDBJ databases">
        <title>Phylogenomic reconstructions and comparative analyses of Kickxellomycotina fungi.</title>
        <authorList>
            <person name="Reynolds N.K."/>
            <person name="Stajich J.E."/>
            <person name="Barry K."/>
            <person name="Grigoriev I.V."/>
            <person name="Crous P."/>
            <person name="Smith M.E."/>
        </authorList>
    </citation>
    <scope>NUCLEOTIDE SEQUENCE</scope>
    <source>
        <strain evidence="1">NRRL 5244</strain>
    </source>
</reference>
<gene>
    <name evidence="1" type="ORF">FBU59_004612</name>
</gene>
<accession>A0ACC1J578</accession>
<sequence>TREGGNAEYEAHPVLLSHVADIHGPGFDGWFQGTAKHYEFIDLHGRLLKWSVRLLSRTWKLTDMDGNVVGYFRRAGPSLRRIGTLEIVKREDLMMLPLIVLSWRLVELHRYMNDRSVKLWATTDPLQGDGGNQDGRGVGYLM</sequence>
<evidence type="ECO:0000313" key="1">
    <source>
        <dbReference type="EMBL" id="KAJ1937906.1"/>
    </source>
</evidence>